<dbReference type="GO" id="GO:0003724">
    <property type="term" value="F:RNA helicase activity"/>
    <property type="evidence" value="ECO:0007669"/>
    <property type="project" value="UniProtKB-EC"/>
</dbReference>
<dbReference type="PROSITE" id="PS51192">
    <property type="entry name" value="HELICASE_ATP_BIND_1"/>
    <property type="match status" value="1"/>
</dbReference>
<evidence type="ECO:0000256" key="7">
    <source>
        <dbReference type="ARBA" id="ARBA00023016"/>
    </source>
</evidence>
<dbReference type="PROSITE" id="PS00039">
    <property type="entry name" value="DEAD_ATP_HELICASE"/>
    <property type="match status" value="1"/>
</dbReference>
<evidence type="ECO:0000256" key="1">
    <source>
        <dbReference type="ARBA" id="ARBA00012552"/>
    </source>
</evidence>
<evidence type="ECO:0000256" key="5">
    <source>
        <dbReference type="ARBA" id="ARBA00022806"/>
    </source>
</evidence>
<dbReference type="InterPro" id="IPR027417">
    <property type="entry name" value="P-loop_NTPase"/>
</dbReference>
<keyword evidence="5 12" id="KW-0347">Helicase</keyword>
<dbReference type="GO" id="GO:0005524">
    <property type="term" value="F:ATP binding"/>
    <property type="evidence" value="ECO:0007669"/>
    <property type="project" value="UniProtKB-KW"/>
</dbReference>
<evidence type="ECO:0000256" key="10">
    <source>
        <dbReference type="ARBA" id="ARBA00074363"/>
    </source>
</evidence>
<evidence type="ECO:0000256" key="2">
    <source>
        <dbReference type="ARBA" id="ARBA00022490"/>
    </source>
</evidence>
<evidence type="ECO:0000259" key="15">
    <source>
        <dbReference type="PROSITE" id="PS51194"/>
    </source>
</evidence>
<evidence type="ECO:0000256" key="8">
    <source>
        <dbReference type="ARBA" id="ARBA00038437"/>
    </source>
</evidence>
<dbReference type="OrthoDB" id="9805696at2"/>
<protein>
    <recommendedName>
        <fullName evidence="10">DEAD-box ATP-dependent RNA helicase RhpA</fullName>
        <ecNumber evidence="1">3.6.4.13</ecNumber>
    </recommendedName>
</protein>
<dbReference type="GO" id="GO:0016787">
    <property type="term" value="F:hydrolase activity"/>
    <property type="evidence" value="ECO:0007669"/>
    <property type="project" value="UniProtKB-KW"/>
</dbReference>
<keyword evidence="2" id="KW-0963">Cytoplasm</keyword>
<dbReference type="GO" id="GO:0009409">
    <property type="term" value="P:response to cold"/>
    <property type="evidence" value="ECO:0007669"/>
    <property type="project" value="TreeGrafter"/>
</dbReference>
<comment type="catalytic activity">
    <reaction evidence="9">
        <text>ATP + H2O = ADP + phosphate + H(+)</text>
        <dbReference type="Rhea" id="RHEA:13065"/>
        <dbReference type="ChEBI" id="CHEBI:15377"/>
        <dbReference type="ChEBI" id="CHEBI:15378"/>
        <dbReference type="ChEBI" id="CHEBI:30616"/>
        <dbReference type="ChEBI" id="CHEBI:43474"/>
        <dbReference type="ChEBI" id="CHEBI:456216"/>
        <dbReference type="EC" id="3.6.4.13"/>
    </reaction>
</comment>
<dbReference type="InterPro" id="IPR057325">
    <property type="entry name" value="DeaD_dimer"/>
</dbReference>
<evidence type="ECO:0000313" key="17">
    <source>
        <dbReference type="EMBL" id="TGM09702.1"/>
    </source>
</evidence>
<dbReference type="FunFam" id="3.40.50.300:FF:000108">
    <property type="entry name" value="ATP-dependent RNA helicase RhlE"/>
    <property type="match status" value="1"/>
</dbReference>
<dbReference type="InterPro" id="IPR050547">
    <property type="entry name" value="DEAD_box_RNA_helicases"/>
</dbReference>
<dbReference type="SMART" id="SM00490">
    <property type="entry name" value="HELICc"/>
    <property type="match status" value="1"/>
</dbReference>
<evidence type="ECO:0000256" key="6">
    <source>
        <dbReference type="ARBA" id="ARBA00022840"/>
    </source>
</evidence>
<proteinExistence type="inferred from homology"/>
<dbReference type="InterPro" id="IPR014014">
    <property type="entry name" value="RNA_helicase_DEAD_Q_motif"/>
</dbReference>
<evidence type="ECO:0000259" key="16">
    <source>
        <dbReference type="PROSITE" id="PS51195"/>
    </source>
</evidence>
<dbReference type="InterPro" id="IPR044742">
    <property type="entry name" value="DEAD/DEAH_RhlB"/>
</dbReference>
<dbReference type="CDD" id="cd18787">
    <property type="entry name" value="SF2_C_DEAD"/>
    <property type="match status" value="1"/>
</dbReference>
<feature type="domain" description="DEAD-box RNA helicase Q" evidence="16">
    <location>
        <begin position="4"/>
        <end position="32"/>
    </location>
</feature>
<dbReference type="RefSeq" id="WP_135669432.1">
    <property type="nucleotide sequence ID" value="NZ_RQGN01000010.1"/>
</dbReference>
<feature type="short sequence motif" description="Q motif" evidence="11">
    <location>
        <begin position="4"/>
        <end position="32"/>
    </location>
</feature>
<evidence type="ECO:0000259" key="14">
    <source>
        <dbReference type="PROSITE" id="PS51192"/>
    </source>
</evidence>
<dbReference type="Pfam" id="PF00271">
    <property type="entry name" value="Helicase_C"/>
    <property type="match status" value="1"/>
</dbReference>
<dbReference type="Proteomes" id="UP000298429">
    <property type="component" value="Unassembled WGS sequence"/>
</dbReference>
<dbReference type="EMBL" id="RQGN01000010">
    <property type="protein sequence ID" value="TGM09702.1"/>
    <property type="molecule type" value="Genomic_DNA"/>
</dbReference>
<reference evidence="17 18" key="1">
    <citation type="journal article" date="2019" name="PLoS Negl. Trop. Dis.">
        <title>Revisiting the worldwide diversity of Leptospira species in the environment.</title>
        <authorList>
            <person name="Vincent A.T."/>
            <person name="Schiettekatte O."/>
            <person name="Bourhy P."/>
            <person name="Veyrier F.J."/>
            <person name="Picardeau M."/>
        </authorList>
    </citation>
    <scope>NUCLEOTIDE SEQUENCE [LARGE SCALE GENOMIC DNA]</scope>
    <source>
        <strain evidence="17 18">201702444</strain>
    </source>
</reference>
<dbReference type="PROSITE" id="PS51195">
    <property type="entry name" value="Q_MOTIF"/>
    <property type="match status" value="1"/>
</dbReference>
<dbReference type="InterPro" id="IPR011545">
    <property type="entry name" value="DEAD/DEAH_box_helicase_dom"/>
</dbReference>
<evidence type="ECO:0000256" key="11">
    <source>
        <dbReference type="PROSITE-ProRule" id="PRU00552"/>
    </source>
</evidence>
<keyword evidence="7" id="KW-0346">Stress response</keyword>
<feature type="compositionally biased region" description="Gly residues" evidence="13">
    <location>
        <begin position="470"/>
        <end position="514"/>
    </location>
</feature>
<keyword evidence="4 12" id="KW-0378">Hydrolase</keyword>
<feature type="domain" description="Helicase ATP-binding" evidence="14">
    <location>
        <begin position="35"/>
        <end position="206"/>
    </location>
</feature>
<comment type="similarity">
    <text evidence="8 12">Belongs to the DEAD box helicase family.</text>
</comment>
<dbReference type="GO" id="GO:0033592">
    <property type="term" value="F:RNA strand annealing activity"/>
    <property type="evidence" value="ECO:0007669"/>
    <property type="project" value="TreeGrafter"/>
</dbReference>
<gene>
    <name evidence="17" type="ORF">EHQ76_01450</name>
</gene>
<name>A0A5F2BUA2_9LEPT</name>
<evidence type="ECO:0000256" key="12">
    <source>
        <dbReference type="RuleBase" id="RU000492"/>
    </source>
</evidence>
<keyword evidence="6 12" id="KW-0067">ATP-binding</keyword>
<dbReference type="PROSITE" id="PS51194">
    <property type="entry name" value="HELICASE_CTER"/>
    <property type="match status" value="1"/>
</dbReference>
<dbReference type="GO" id="GO:0042255">
    <property type="term" value="P:ribosome assembly"/>
    <property type="evidence" value="ECO:0007669"/>
    <property type="project" value="UniProtKB-ARBA"/>
</dbReference>
<dbReference type="InterPro" id="IPR000629">
    <property type="entry name" value="RNA-helicase_DEAD-box_CS"/>
</dbReference>
<sequence length="538" mass="59252">MKKLKFSELNLSTEIQNAISEMGFEEASPIQSEAIPVILKGKDIIGHAQTGTGKTAAFAIPTIELLEVESKHLQALILCPTRELVIQVSEQFRKLMKYKGNFEVVPVYGGQEIDRQLRALRKNPQIVIATPGRMMDHMRRGSIRLDDIKMVILDEADEMLDMGFREDMEFILKDTPADRQTIMFSATMTDDILTLMKRFQKHPQIIDVTHQKLSAPKIEQIYYEIQENAKGEALARLIEYKNIKLALVFCNTKAQVDTVVELLKSRGYFAEALHGDLNQKQRDKVMNGFRSGSIEILVATDVAGRGIDVNNVEAVFNYDLPRDGEDYVHRIGRTGRAGKKGIAFSFIVGKQIYNLKKIERINGIKIELGKIPTLDDLEETKIHSYTEKVRSIVDAGHIGNYVNQVEKLMGDDYTALDIAAALFKMTILKDSVTFDDSVKFESDFKYDDRNPSKKKSGGGGGRYRDRNFGGRSGGGGGGSRPRSNSGGGSGSHSGGGSGRSYGSHGGGSGSGGSSGSKFSKGDKNQKSGGASSFKKKKK</sequence>
<dbReference type="Gene3D" id="3.40.50.300">
    <property type="entry name" value="P-loop containing nucleotide triphosphate hydrolases"/>
    <property type="match status" value="2"/>
</dbReference>
<dbReference type="PANTHER" id="PTHR47963">
    <property type="entry name" value="DEAD-BOX ATP-DEPENDENT RNA HELICASE 47, MITOCHONDRIAL"/>
    <property type="match status" value="1"/>
</dbReference>
<feature type="domain" description="Helicase C-terminal" evidence="15">
    <location>
        <begin position="217"/>
        <end position="378"/>
    </location>
</feature>
<keyword evidence="3 12" id="KW-0547">Nucleotide-binding</keyword>
<evidence type="ECO:0000313" key="18">
    <source>
        <dbReference type="Proteomes" id="UP000298429"/>
    </source>
</evidence>
<dbReference type="CDD" id="cd00268">
    <property type="entry name" value="DEADc"/>
    <property type="match status" value="1"/>
</dbReference>
<feature type="region of interest" description="Disordered" evidence="13">
    <location>
        <begin position="445"/>
        <end position="538"/>
    </location>
</feature>
<dbReference type="GO" id="GO:0005840">
    <property type="term" value="C:ribosome"/>
    <property type="evidence" value="ECO:0007669"/>
    <property type="project" value="TreeGrafter"/>
</dbReference>
<organism evidence="17 18">
    <name type="scientific">Leptospira barantonii</name>
    <dbReference type="NCBI Taxonomy" id="2023184"/>
    <lineage>
        <taxon>Bacteria</taxon>
        <taxon>Pseudomonadati</taxon>
        <taxon>Spirochaetota</taxon>
        <taxon>Spirochaetia</taxon>
        <taxon>Leptospirales</taxon>
        <taxon>Leptospiraceae</taxon>
        <taxon>Leptospira</taxon>
    </lineage>
</organism>
<dbReference type="AlphaFoldDB" id="A0A5F2BUA2"/>
<dbReference type="Pfam" id="PF25399">
    <property type="entry name" value="DeaD_dimer"/>
    <property type="match status" value="1"/>
</dbReference>
<evidence type="ECO:0000256" key="3">
    <source>
        <dbReference type="ARBA" id="ARBA00022741"/>
    </source>
</evidence>
<dbReference type="EC" id="3.6.4.13" evidence="1"/>
<dbReference type="PANTHER" id="PTHR47963:SF8">
    <property type="entry name" value="ATP-DEPENDENT RNA HELICASE DEAD"/>
    <property type="match status" value="1"/>
</dbReference>
<accession>A0A5F2BUA2</accession>
<dbReference type="GO" id="GO:0005829">
    <property type="term" value="C:cytosol"/>
    <property type="evidence" value="ECO:0007669"/>
    <property type="project" value="TreeGrafter"/>
</dbReference>
<evidence type="ECO:0000256" key="4">
    <source>
        <dbReference type="ARBA" id="ARBA00022801"/>
    </source>
</evidence>
<dbReference type="SUPFAM" id="SSF52540">
    <property type="entry name" value="P-loop containing nucleoside triphosphate hydrolases"/>
    <property type="match status" value="1"/>
</dbReference>
<evidence type="ECO:0000256" key="9">
    <source>
        <dbReference type="ARBA" id="ARBA00047984"/>
    </source>
</evidence>
<evidence type="ECO:0000256" key="13">
    <source>
        <dbReference type="SAM" id="MobiDB-lite"/>
    </source>
</evidence>
<comment type="caution">
    <text evidence="17">The sequence shown here is derived from an EMBL/GenBank/DDBJ whole genome shotgun (WGS) entry which is preliminary data.</text>
</comment>
<dbReference type="SMART" id="SM00487">
    <property type="entry name" value="DEXDc"/>
    <property type="match status" value="1"/>
</dbReference>
<dbReference type="Pfam" id="PF00270">
    <property type="entry name" value="DEAD"/>
    <property type="match status" value="1"/>
</dbReference>
<dbReference type="InterPro" id="IPR014001">
    <property type="entry name" value="Helicase_ATP-bd"/>
</dbReference>
<dbReference type="InterPro" id="IPR001650">
    <property type="entry name" value="Helicase_C-like"/>
</dbReference>